<keyword evidence="2" id="KW-1185">Reference proteome</keyword>
<feature type="non-terminal residue" evidence="1">
    <location>
        <position position="1"/>
    </location>
</feature>
<reference evidence="1 2" key="1">
    <citation type="journal article" date="2018" name="Front. Plant Sci.">
        <title>Red Clover (Trifolium pratense) and Zigzag Clover (T. medium) - A Picture of Genomic Similarities and Differences.</title>
        <authorList>
            <person name="Dluhosova J."/>
            <person name="Istvanek J."/>
            <person name="Nedelnik J."/>
            <person name="Repkova J."/>
        </authorList>
    </citation>
    <scope>NUCLEOTIDE SEQUENCE [LARGE SCALE GENOMIC DNA]</scope>
    <source>
        <strain evidence="2">cv. 10/8</strain>
        <tissue evidence="1">Leaf</tissue>
    </source>
</reference>
<name>A0A392TUH9_9FABA</name>
<accession>A0A392TUH9</accession>
<dbReference type="Proteomes" id="UP000265520">
    <property type="component" value="Unassembled WGS sequence"/>
</dbReference>
<organism evidence="1 2">
    <name type="scientific">Trifolium medium</name>
    <dbReference type="NCBI Taxonomy" id="97028"/>
    <lineage>
        <taxon>Eukaryota</taxon>
        <taxon>Viridiplantae</taxon>
        <taxon>Streptophyta</taxon>
        <taxon>Embryophyta</taxon>
        <taxon>Tracheophyta</taxon>
        <taxon>Spermatophyta</taxon>
        <taxon>Magnoliopsida</taxon>
        <taxon>eudicotyledons</taxon>
        <taxon>Gunneridae</taxon>
        <taxon>Pentapetalae</taxon>
        <taxon>rosids</taxon>
        <taxon>fabids</taxon>
        <taxon>Fabales</taxon>
        <taxon>Fabaceae</taxon>
        <taxon>Papilionoideae</taxon>
        <taxon>50 kb inversion clade</taxon>
        <taxon>NPAAA clade</taxon>
        <taxon>Hologalegina</taxon>
        <taxon>IRL clade</taxon>
        <taxon>Trifolieae</taxon>
        <taxon>Trifolium</taxon>
    </lineage>
</organism>
<comment type="caution">
    <text evidence="1">The sequence shown here is derived from an EMBL/GenBank/DDBJ whole genome shotgun (WGS) entry which is preliminary data.</text>
</comment>
<evidence type="ECO:0000313" key="1">
    <source>
        <dbReference type="EMBL" id="MCI64097.1"/>
    </source>
</evidence>
<sequence>WSFNLQFPEPPVRKQSFNLQFPETPSSADFVLLSTGGCALWEWIESDAI</sequence>
<dbReference type="EMBL" id="LXQA010649335">
    <property type="protein sequence ID" value="MCI64097.1"/>
    <property type="molecule type" value="Genomic_DNA"/>
</dbReference>
<protein>
    <submittedName>
        <fullName evidence="1">Uncharacterized protein</fullName>
    </submittedName>
</protein>
<dbReference type="AlphaFoldDB" id="A0A392TUH9"/>
<proteinExistence type="predicted"/>
<evidence type="ECO:0000313" key="2">
    <source>
        <dbReference type="Proteomes" id="UP000265520"/>
    </source>
</evidence>